<sequence>MSYVSPSSSLEGITRRFDESRPSTNTRSRNQQLRELLVSPRQSKQMQLLVYNTCWRHRICCMTIIAKNDGDVMMSDILHWLTSSNLLKASEALLNLLLRKLLITHVARTVPKTNTVAKSGVSNDE</sequence>
<dbReference type="EMBL" id="KQ999869">
    <property type="protein sequence ID" value="KZV40777.1"/>
    <property type="molecule type" value="Genomic_DNA"/>
</dbReference>
<feature type="compositionally biased region" description="Polar residues" evidence="1">
    <location>
        <begin position="1"/>
        <end position="11"/>
    </location>
</feature>
<evidence type="ECO:0000313" key="2">
    <source>
        <dbReference type="EMBL" id="KZV40777.1"/>
    </source>
</evidence>
<protein>
    <submittedName>
        <fullName evidence="2">Uncharacterized protein</fullName>
    </submittedName>
</protein>
<accession>A0A2Z7C239</accession>
<keyword evidence="3" id="KW-1185">Reference proteome</keyword>
<gene>
    <name evidence="2" type="ORF">F511_24492</name>
</gene>
<dbReference type="Proteomes" id="UP000250235">
    <property type="component" value="Unassembled WGS sequence"/>
</dbReference>
<dbReference type="AlphaFoldDB" id="A0A2Z7C239"/>
<name>A0A2Z7C239_9LAMI</name>
<reference evidence="2 3" key="1">
    <citation type="journal article" date="2015" name="Proc. Natl. Acad. Sci. U.S.A.">
        <title>The resurrection genome of Boea hygrometrica: A blueprint for survival of dehydration.</title>
        <authorList>
            <person name="Xiao L."/>
            <person name="Yang G."/>
            <person name="Zhang L."/>
            <person name="Yang X."/>
            <person name="Zhao S."/>
            <person name="Ji Z."/>
            <person name="Zhou Q."/>
            <person name="Hu M."/>
            <person name="Wang Y."/>
            <person name="Chen M."/>
            <person name="Xu Y."/>
            <person name="Jin H."/>
            <person name="Xiao X."/>
            <person name="Hu G."/>
            <person name="Bao F."/>
            <person name="Hu Y."/>
            <person name="Wan P."/>
            <person name="Li L."/>
            <person name="Deng X."/>
            <person name="Kuang T."/>
            <person name="Xiang C."/>
            <person name="Zhu J.K."/>
            <person name="Oliver M.J."/>
            <person name="He Y."/>
        </authorList>
    </citation>
    <scope>NUCLEOTIDE SEQUENCE [LARGE SCALE GENOMIC DNA]</scope>
    <source>
        <strain evidence="3">cv. XS01</strain>
    </source>
</reference>
<feature type="region of interest" description="Disordered" evidence="1">
    <location>
        <begin position="1"/>
        <end position="30"/>
    </location>
</feature>
<evidence type="ECO:0000313" key="3">
    <source>
        <dbReference type="Proteomes" id="UP000250235"/>
    </source>
</evidence>
<proteinExistence type="predicted"/>
<evidence type="ECO:0000256" key="1">
    <source>
        <dbReference type="SAM" id="MobiDB-lite"/>
    </source>
</evidence>
<organism evidence="2 3">
    <name type="scientific">Dorcoceras hygrometricum</name>
    <dbReference type="NCBI Taxonomy" id="472368"/>
    <lineage>
        <taxon>Eukaryota</taxon>
        <taxon>Viridiplantae</taxon>
        <taxon>Streptophyta</taxon>
        <taxon>Embryophyta</taxon>
        <taxon>Tracheophyta</taxon>
        <taxon>Spermatophyta</taxon>
        <taxon>Magnoliopsida</taxon>
        <taxon>eudicotyledons</taxon>
        <taxon>Gunneridae</taxon>
        <taxon>Pentapetalae</taxon>
        <taxon>asterids</taxon>
        <taxon>lamiids</taxon>
        <taxon>Lamiales</taxon>
        <taxon>Gesneriaceae</taxon>
        <taxon>Didymocarpoideae</taxon>
        <taxon>Trichosporeae</taxon>
        <taxon>Loxocarpinae</taxon>
        <taxon>Dorcoceras</taxon>
    </lineage>
</organism>